<reference evidence="4" key="1">
    <citation type="submission" date="2021-08" db="EMBL/GenBank/DDBJ databases">
        <title>WGS assembly of Ceratopteris richardii.</title>
        <authorList>
            <person name="Marchant D.B."/>
            <person name="Chen G."/>
            <person name="Jenkins J."/>
            <person name="Shu S."/>
            <person name="Leebens-Mack J."/>
            <person name="Grimwood J."/>
            <person name="Schmutz J."/>
            <person name="Soltis P."/>
            <person name="Soltis D."/>
            <person name="Chen Z.-H."/>
        </authorList>
    </citation>
    <scope>NUCLEOTIDE SEQUENCE</scope>
    <source>
        <strain evidence="4">Whitten #5841</strain>
        <tissue evidence="4">Leaf</tissue>
    </source>
</reference>
<evidence type="ECO:0000256" key="1">
    <source>
        <dbReference type="SAM" id="MobiDB-lite"/>
    </source>
</evidence>
<keyword evidence="5" id="KW-1185">Reference proteome</keyword>
<evidence type="ECO:0000259" key="3">
    <source>
        <dbReference type="Pfam" id="PF01764"/>
    </source>
</evidence>
<dbReference type="OMA" id="RKMPREE"/>
<dbReference type="Pfam" id="PF01764">
    <property type="entry name" value="Lipase_3"/>
    <property type="match status" value="1"/>
</dbReference>
<name>A0A8T2QYY2_CERRI</name>
<dbReference type="Gene3D" id="3.40.50.1820">
    <property type="entry name" value="alpha/beta hydrolase"/>
    <property type="match status" value="1"/>
</dbReference>
<dbReference type="OrthoDB" id="438440at2759"/>
<dbReference type="EMBL" id="CM035436">
    <property type="protein sequence ID" value="KAH7288794.1"/>
    <property type="molecule type" value="Genomic_DNA"/>
</dbReference>
<organism evidence="4 5">
    <name type="scientific">Ceratopteris richardii</name>
    <name type="common">Triangle waterfern</name>
    <dbReference type="NCBI Taxonomy" id="49495"/>
    <lineage>
        <taxon>Eukaryota</taxon>
        <taxon>Viridiplantae</taxon>
        <taxon>Streptophyta</taxon>
        <taxon>Embryophyta</taxon>
        <taxon>Tracheophyta</taxon>
        <taxon>Polypodiopsida</taxon>
        <taxon>Polypodiidae</taxon>
        <taxon>Polypodiales</taxon>
        <taxon>Pteridineae</taxon>
        <taxon>Pteridaceae</taxon>
        <taxon>Parkerioideae</taxon>
        <taxon>Ceratopteris</taxon>
    </lineage>
</organism>
<feature type="region of interest" description="Disordered" evidence="1">
    <location>
        <begin position="51"/>
        <end position="77"/>
    </location>
</feature>
<dbReference type="InterPro" id="IPR002921">
    <property type="entry name" value="Fungal_lipase-type"/>
</dbReference>
<evidence type="ECO:0000313" key="4">
    <source>
        <dbReference type="EMBL" id="KAH7288794.1"/>
    </source>
</evidence>
<proteinExistence type="predicted"/>
<protein>
    <recommendedName>
        <fullName evidence="3">Fungal lipase-type domain-containing protein</fullName>
    </recommendedName>
</protein>
<dbReference type="SUPFAM" id="SSF53474">
    <property type="entry name" value="alpha/beta-Hydrolases"/>
    <property type="match status" value="1"/>
</dbReference>
<feature type="domain" description="Fungal lipase-type" evidence="3">
    <location>
        <begin position="245"/>
        <end position="378"/>
    </location>
</feature>
<evidence type="ECO:0000313" key="5">
    <source>
        <dbReference type="Proteomes" id="UP000825935"/>
    </source>
</evidence>
<feature type="signal peptide" evidence="2">
    <location>
        <begin position="1"/>
        <end position="19"/>
    </location>
</feature>
<dbReference type="CDD" id="cd00519">
    <property type="entry name" value="Lipase_3"/>
    <property type="match status" value="1"/>
</dbReference>
<feature type="chain" id="PRO_5035743154" description="Fungal lipase-type domain-containing protein" evidence="2">
    <location>
        <begin position="20"/>
        <end position="543"/>
    </location>
</feature>
<feature type="compositionally biased region" description="Basic and acidic residues" evidence="1">
    <location>
        <begin position="60"/>
        <end position="74"/>
    </location>
</feature>
<dbReference type="AlphaFoldDB" id="A0A8T2QYY2"/>
<dbReference type="InterPro" id="IPR029058">
    <property type="entry name" value="AB_hydrolase_fold"/>
</dbReference>
<dbReference type="PANTHER" id="PTHR47418">
    <property type="entry name" value="ALPHA/BETA-HYDROLASES SUPERFAMILY PROTEIN"/>
    <property type="match status" value="1"/>
</dbReference>
<gene>
    <name evidence="4" type="ORF">KP509_31G043400</name>
</gene>
<accession>A0A8T2QYY2</accession>
<dbReference type="GO" id="GO:0006629">
    <property type="term" value="P:lipid metabolic process"/>
    <property type="evidence" value="ECO:0007669"/>
    <property type="project" value="InterPro"/>
</dbReference>
<dbReference type="Proteomes" id="UP000825935">
    <property type="component" value="Chromosome 31"/>
</dbReference>
<keyword evidence="2" id="KW-0732">Signal</keyword>
<sequence>MRLLVILSIFLFKYSFLFADSRRILENASINSTRRYLSMFWKRALSKSHYDMSTSDESDGEKNDKPSRSSEAGKTKCVGAKAVDDEEDINKRGWNAQLGWLNNVLESALALYKRTVAPGDPQNSAKPATTRSLVDIALNLNKSTSGLQQWSLGDLTFGLYLLSLRHASETVPDVIKGEQVLSPALVAEFVYHAELAKGAYMKDAAALARISMLRESNVIKFVDTSSVMRPAYYIAADIHERLIILGIRGTRSVHDLITDLISHGDEEVAFDGGNVHYGTAKAAEWFVAQELPTLRHIIQKYAGFGLRIVGHSLGGATAALLAMMLRKKSDEHLGFPPSIISAVGFASPPCVSRTLAIRSGSFIRNVVLQDDVVPRINAASVLRLRNEILQLDWAEFVRKESEERKGVLDLVASTVQALSSVQDVARRYRAYASQHEPTSQEEISNRTIKQSKNVITACPQSLSQLPHTEELYVPGTLYHLRGNPIFLEATQKFTEGREGCTLWKADCDDFLRRILLVGSFFKDHKCDSYYQSLRDTLKGLQKI</sequence>
<comment type="caution">
    <text evidence="4">The sequence shown here is derived from an EMBL/GenBank/DDBJ whole genome shotgun (WGS) entry which is preliminary data.</text>
</comment>
<evidence type="ECO:0000256" key="2">
    <source>
        <dbReference type="SAM" id="SignalP"/>
    </source>
</evidence>